<dbReference type="OrthoDB" id="12316at10239"/>
<proteinExistence type="predicted"/>
<dbReference type="GeneID" id="12978934"/>
<sequence>MAVSVLNLRHRNYILAEEYDDNCHIALVSVLEPIARFPSHLLFNISFTEFLHGGFMLPFNPIRAFTNSNTFEGMCLPEFYVKIKIEKISYGSWNLAYACNCSNPLSLMCMSRLHVIVKRWTEMLKTVVEEAERNEPDPPVFITNFNNITHNWMRLPIEQVNPVSSFHHLFAMYYDNFAVGRTVRNGLVYYYVYVRASVMDLESRHVMQCLMSNLRKLPFYISLDYFPIYRIDYDIVNESDSLV</sequence>
<organism evidence="1 2">
    <name type="scientific">Goose adenovirus 4</name>
    <dbReference type="NCBI Taxonomy" id="1193422"/>
    <lineage>
        <taxon>Viruses</taxon>
        <taxon>Varidnaviria</taxon>
        <taxon>Bamfordvirae</taxon>
        <taxon>Preplasmiviricota</taxon>
        <taxon>Polisuviricotina</taxon>
        <taxon>Pharingeaviricetes</taxon>
        <taxon>Rowavirales</taxon>
        <taxon>Adenoviridae</taxon>
        <taxon>Aviadenovirus</taxon>
        <taxon>Aviadenovirus anseris</taxon>
        <taxon>Goose aviadenovirus A</taxon>
    </lineage>
</organism>
<reference evidence="1 2" key="1">
    <citation type="journal article" date="2010" name="Acta Vet. Hung.">
        <title>Hepatitis and hydropericardium syndrome associated with adenovirus infection in goslings.</title>
        <authorList>
            <person name="Ivanics E."/>
            <person name="Palya V."/>
            <person name="Markos B."/>
            <person name="Dan A."/>
            <person name="Ursu K."/>
            <person name="Harrach B."/>
            <person name="Kajan G."/>
            <person name="Glavits R."/>
        </authorList>
    </citation>
    <scope>NUCLEOTIDE SEQUENCE [LARGE SCALE GENOMIC DNA]</scope>
    <source>
        <strain evidence="1">P29</strain>
    </source>
</reference>
<keyword evidence="2" id="KW-1185">Reference proteome</keyword>
<evidence type="ECO:0000313" key="2">
    <source>
        <dbReference type="Proteomes" id="UP000107383"/>
    </source>
</evidence>
<gene>
    <name evidence="1" type="primary">ORF14</name>
</gene>
<evidence type="ECO:0000313" key="1">
    <source>
        <dbReference type="EMBL" id="AFC40563.1"/>
    </source>
</evidence>
<name>I3PMM3_9ADEN</name>
<protein>
    <submittedName>
        <fullName evidence="1">Protein ORF14</fullName>
    </submittedName>
</protein>
<dbReference type="KEGG" id="vg:12978934"/>
<dbReference type="Proteomes" id="UP000107383">
    <property type="component" value="Segment"/>
</dbReference>
<dbReference type="EMBL" id="JF510462">
    <property type="protein sequence ID" value="AFC40563.1"/>
    <property type="molecule type" value="Genomic_DNA"/>
</dbReference>
<dbReference type="RefSeq" id="YP_006383553.1">
    <property type="nucleotide sequence ID" value="NC_017979.1"/>
</dbReference>
<reference evidence="1 2" key="2">
    <citation type="journal article" date="2012" name="J. Gen. Virol.">
        <title>Genome sequence of a waterfowl aviadenovirus, goose adenovirus 4.</title>
        <authorList>
            <person name="Kajan G.L."/>
            <person name="Davison A.J."/>
            <person name="Palya V."/>
            <person name="Harrach B."/>
            <person name="Benko M."/>
        </authorList>
    </citation>
    <scope>NUCLEOTIDE SEQUENCE [LARGE SCALE GENOMIC DNA]</scope>
    <source>
        <strain evidence="1">P29</strain>
    </source>
</reference>
<accession>I3PMM3</accession>